<proteinExistence type="predicted"/>
<dbReference type="EMBL" id="JBHSDU010000003">
    <property type="protein sequence ID" value="MFC4310801.1"/>
    <property type="molecule type" value="Genomic_DNA"/>
</dbReference>
<accession>A0ABV8ST39</accession>
<keyword evidence="2" id="KW-0326">Glycosidase</keyword>
<keyword evidence="1" id="KW-0378">Hydrolase</keyword>
<organism evidence="4 5">
    <name type="scientific">Steroidobacter flavus</name>
    <dbReference type="NCBI Taxonomy" id="1842136"/>
    <lineage>
        <taxon>Bacteria</taxon>
        <taxon>Pseudomonadati</taxon>
        <taxon>Pseudomonadota</taxon>
        <taxon>Gammaproteobacteria</taxon>
        <taxon>Steroidobacterales</taxon>
        <taxon>Steroidobacteraceae</taxon>
        <taxon>Steroidobacter</taxon>
    </lineage>
</organism>
<dbReference type="Pfam" id="PF01204">
    <property type="entry name" value="Trehalase"/>
    <property type="match status" value="1"/>
</dbReference>
<dbReference type="InterPro" id="IPR018232">
    <property type="entry name" value="Glyco_hydro_37_CS"/>
</dbReference>
<dbReference type="Gene3D" id="1.50.10.10">
    <property type="match status" value="1"/>
</dbReference>
<evidence type="ECO:0000256" key="2">
    <source>
        <dbReference type="ARBA" id="ARBA00023295"/>
    </source>
</evidence>
<gene>
    <name evidence="4" type="primary">treA</name>
    <name evidence="4" type="ORF">ACFPN2_17030</name>
</gene>
<dbReference type="SUPFAM" id="SSF48208">
    <property type="entry name" value="Six-hairpin glycosidases"/>
    <property type="match status" value="1"/>
</dbReference>
<name>A0ABV8ST39_9GAMM</name>
<dbReference type="Proteomes" id="UP001595904">
    <property type="component" value="Unassembled WGS sequence"/>
</dbReference>
<evidence type="ECO:0000256" key="1">
    <source>
        <dbReference type="ARBA" id="ARBA00022801"/>
    </source>
</evidence>
<evidence type="ECO:0000313" key="5">
    <source>
        <dbReference type="Proteomes" id="UP001595904"/>
    </source>
</evidence>
<dbReference type="InterPro" id="IPR008928">
    <property type="entry name" value="6-hairpin_glycosidase_sf"/>
</dbReference>
<dbReference type="PANTHER" id="PTHR23403:SF1">
    <property type="entry name" value="TREHALASE"/>
    <property type="match status" value="1"/>
</dbReference>
<feature type="signal peptide" evidence="3">
    <location>
        <begin position="1"/>
        <end position="23"/>
    </location>
</feature>
<dbReference type="InterPro" id="IPR012341">
    <property type="entry name" value="6hp_glycosidase-like_sf"/>
</dbReference>
<feature type="chain" id="PRO_5046124066" evidence="3">
    <location>
        <begin position="24"/>
        <end position="523"/>
    </location>
</feature>
<sequence>MLQNVLRVACMGVWLAGATVASAQEAVPTPADIYGELFKDVQLNAVFPDSKSFTDALPNRPPERILSEYRQLKGQPGFDLKKFVAERFSPPPNVASDFHTVAGQDVRHHIDALWKVLERKPEDQREYTSRIALPYRYIVPGGRFNEIYYWDSYFTMQGLEESGRHDLTMDMIANFGWLIDQFGHIPNGNRSYFLSRSQPPFFAAMIELAADEEGESVYKKYLPQLIREYQFWMDGASALKPGSSHRRVVKLADGTVLNRYYDDRNVPREEAYKEDVATAKVAGSPEIYRNLRAAAESGWDFSSRWFAGKELATIHTTDLIPPDLNSLLYQLERTIAKGCEVTADTSCAKEMKGKAEARKAAITKYLWNTKAGAFTDYDWRAKKLSPQVTAATVYPLYFNAASKEQGKAVATTVRTTLLKPHGVATTTVSSGEQWDAPNGWAPLQWLAIKGLKNYGEEQLAATIAQRWVGKNLQVFKATGKLVEKYDVLSDQAGGGGEYPLQDGFGWTNGVLRKLLAMYPKLAE</sequence>
<dbReference type="NCBIfam" id="NF009773">
    <property type="entry name" value="PRK13270.1"/>
    <property type="match status" value="1"/>
</dbReference>
<dbReference type="RefSeq" id="WP_380598601.1">
    <property type="nucleotide sequence ID" value="NZ_JBHSDU010000003.1"/>
</dbReference>
<comment type="caution">
    <text evidence="4">The sequence shown here is derived from an EMBL/GenBank/DDBJ whole genome shotgun (WGS) entry which is preliminary data.</text>
</comment>
<keyword evidence="5" id="KW-1185">Reference proteome</keyword>
<dbReference type="InterPro" id="IPR001661">
    <property type="entry name" value="Glyco_hydro_37"/>
</dbReference>
<reference evidence="5" key="1">
    <citation type="journal article" date="2019" name="Int. J. Syst. Evol. Microbiol.">
        <title>The Global Catalogue of Microorganisms (GCM) 10K type strain sequencing project: providing services to taxonomists for standard genome sequencing and annotation.</title>
        <authorList>
            <consortium name="The Broad Institute Genomics Platform"/>
            <consortium name="The Broad Institute Genome Sequencing Center for Infectious Disease"/>
            <person name="Wu L."/>
            <person name="Ma J."/>
        </authorList>
    </citation>
    <scope>NUCLEOTIDE SEQUENCE [LARGE SCALE GENOMIC DNA]</scope>
    <source>
        <strain evidence="5">CGMCC 1.10759</strain>
    </source>
</reference>
<evidence type="ECO:0000256" key="3">
    <source>
        <dbReference type="SAM" id="SignalP"/>
    </source>
</evidence>
<dbReference type="NCBIfam" id="NF009774">
    <property type="entry name" value="PRK13271.1"/>
    <property type="match status" value="1"/>
</dbReference>
<dbReference type="PRINTS" id="PR00744">
    <property type="entry name" value="GLHYDRLASE37"/>
</dbReference>
<dbReference type="PANTHER" id="PTHR23403">
    <property type="entry name" value="TREHALASE"/>
    <property type="match status" value="1"/>
</dbReference>
<keyword evidence="3" id="KW-0732">Signal</keyword>
<protein>
    <submittedName>
        <fullName evidence="4">Alpha,alpha-trehalase TreA</fullName>
    </submittedName>
</protein>
<dbReference type="PROSITE" id="PS00927">
    <property type="entry name" value="TREHALASE_1"/>
    <property type="match status" value="1"/>
</dbReference>
<dbReference type="PROSITE" id="PS00928">
    <property type="entry name" value="TREHALASE_2"/>
    <property type="match status" value="1"/>
</dbReference>
<evidence type="ECO:0000313" key="4">
    <source>
        <dbReference type="EMBL" id="MFC4310801.1"/>
    </source>
</evidence>